<feature type="compositionally biased region" description="Polar residues" evidence="1">
    <location>
        <begin position="63"/>
        <end position="72"/>
    </location>
</feature>
<feature type="compositionally biased region" description="Polar residues" evidence="1">
    <location>
        <begin position="342"/>
        <end position="359"/>
    </location>
</feature>
<evidence type="ECO:0000256" key="2">
    <source>
        <dbReference type="SAM" id="Phobius"/>
    </source>
</evidence>
<feature type="compositionally biased region" description="Basic and acidic residues" evidence="1">
    <location>
        <begin position="109"/>
        <end position="118"/>
    </location>
</feature>
<keyword evidence="2" id="KW-1133">Transmembrane helix</keyword>
<dbReference type="RefSeq" id="WP_072834763.1">
    <property type="nucleotide sequence ID" value="NZ_FQUU01000005.1"/>
</dbReference>
<sequence length="445" mass="49195">MEKVYLLLRNNQQTGPHSLEELLQLQLKPRDLVWVEGKSYGWSYPTEIDTLQPYVKDTASAPKPQSQANAVSETERVPNPTQPSHNKVYVSMPGGGVPFQSPPVSQDPIEQKAEELRKRVQSYSPQPDRDNPGIRTNYSRKLEDVEEDYTSWVFQKKRKKKILAGISPVALGITLVIATSGAWWMLKSSSARPEQPPVVSTATRVEEPKENSVTQPVDNSIVTTVSNTQTPVKKQPVTANKIRAKKEQATIIPSTTNLHTPSPSPDKVNDTQANQNTAVIAPSKENTEVAAAPQQPKEKRTIRGLLNVLFKKNKKEQEADDARAASTTSNGRSASRRDEEQGTTSVDLSDQVQVRSNQSPADWMMGVQGLKLTLYNKSAAQLKNATVEVSYFSEQNDLLQKKTLSFSNIAPQKSQTVSAPDHRLADHITYNVISATGESNAYANK</sequence>
<keyword evidence="2" id="KW-0472">Membrane</keyword>
<dbReference type="Proteomes" id="UP000184048">
    <property type="component" value="Unassembled WGS sequence"/>
</dbReference>
<feature type="compositionally biased region" description="Polar residues" evidence="1">
    <location>
        <begin position="251"/>
        <end position="261"/>
    </location>
</feature>
<organism evidence="3 4">
    <name type="scientific">Flavisolibacter ginsengisoli DSM 18119</name>
    <dbReference type="NCBI Taxonomy" id="1121884"/>
    <lineage>
        <taxon>Bacteria</taxon>
        <taxon>Pseudomonadati</taxon>
        <taxon>Bacteroidota</taxon>
        <taxon>Chitinophagia</taxon>
        <taxon>Chitinophagales</taxon>
        <taxon>Chitinophagaceae</taxon>
        <taxon>Flavisolibacter</taxon>
    </lineage>
</organism>
<feature type="region of interest" description="Disordered" evidence="1">
    <location>
        <begin position="58"/>
        <end position="139"/>
    </location>
</feature>
<evidence type="ECO:0000256" key="1">
    <source>
        <dbReference type="SAM" id="MobiDB-lite"/>
    </source>
</evidence>
<dbReference type="OrthoDB" id="679074at2"/>
<feature type="region of interest" description="Disordered" evidence="1">
    <location>
        <begin position="192"/>
        <end position="214"/>
    </location>
</feature>
<dbReference type="EMBL" id="FQUU01000005">
    <property type="protein sequence ID" value="SHE99102.1"/>
    <property type="molecule type" value="Genomic_DNA"/>
</dbReference>
<keyword evidence="2" id="KW-0812">Transmembrane</keyword>
<evidence type="ECO:0008006" key="5">
    <source>
        <dbReference type="Google" id="ProtNLM"/>
    </source>
</evidence>
<feature type="compositionally biased region" description="Polar residues" evidence="1">
    <location>
        <begin position="192"/>
        <end position="203"/>
    </location>
</feature>
<gene>
    <name evidence="3" type="ORF">SAMN02745131_01545</name>
</gene>
<feature type="region of interest" description="Disordered" evidence="1">
    <location>
        <begin position="246"/>
        <end position="359"/>
    </location>
</feature>
<evidence type="ECO:0000313" key="4">
    <source>
        <dbReference type="Proteomes" id="UP000184048"/>
    </source>
</evidence>
<feature type="transmembrane region" description="Helical" evidence="2">
    <location>
        <begin position="162"/>
        <end position="186"/>
    </location>
</feature>
<protein>
    <recommendedName>
        <fullName evidence="5">GYF domain-containing protein</fullName>
    </recommendedName>
</protein>
<dbReference type="STRING" id="1121884.SAMN02745131_01545"/>
<name>A0A1M4Y0U3_9BACT</name>
<evidence type="ECO:0000313" key="3">
    <source>
        <dbReference type="EMBL" id="SHE99102.1"/>
    </source>
</evidence>
<keyword evidence="4" id="KW-1185">Reference proteome</keyword>
<reference evidence="3 4" key="1">
    <citation type="submission" date="2016-11" db="EMBL/GenBank/DDBJ databases">
        <authorList>
            <person name="Jaros S."/>
            <person name="Januszkiewicz K."/>
            <person name="Wedrychowicz H."/>
        </authorList>
    </citation>
    <scope>NUCLEOTIDE SEQUENCE [LARGE SCALE GENOMIC DNA]</scope>
    <source>
        <strain evidence="3 4">DSM 18119</strain>
    </source>
</reference>
<dbReference type="AlphaFoldDB" id="A0A1M4Y0U3"/>
<proteinExistence type="predicted"/>
<accession>A0A1M4Y0U3</accession>